<comment type="cofactor">
    <cofactor evidence="2">
        <name>[3Fe-4S] cluster</name>
        <dbReference type="ChEBI" id="CHEBI:21137"/>
    </cofactor>
</comment>
<evidence type="ECO:0000259" key="18">
    <source>
        <dbReference type="PROSITE" id="PS51278"/>
    </source>
</evidence>
<keyword evidence="5" id="KW-0028">Amino-acid biosynthesis</keyword>
<comment type="pathway">
    <text evidence="16">Amino-acid biosynthesis.</text>
</comment>
<dbReference type="Gene3D" id="3.20.20.70">
    <property type="entry name" value="Aldolase class I"/>
    <property type="match status" value="2"/>
</dbReference>
<dbReference type="InterPro" id="IPR013785">
    <property type="entry name" value="Aldolase_TIM"/>
</dbReference>
<name>A0A858BVC5_9FIRM</name>
<sequence length="1526" mass="169147">MKQGDRQAVAGKESRRESLYHENFEHDNCGIGAAVNIKGLKSHQTVEDALTIVERLEHRAGKDATGETGDGVGILTQIPHSFFVKQVKHLDFPSNGDFAVGMFFLPQQELLRNQIKKRFEVIVEKEGLPFLGWRQVPTCDSALGLRALECKPAIYQAFVGRPRNLKPGLEFDRKLYVARRIFENSSEGEGSGTYVCSLSSRTIVYKGMFLVHQLRQFYLDLQDKDFVSAIAIVHSRFSTNTMPSWEKAHPNRYMVHNGEINTIRGNVNKMLSREENMHSDALGEDFYRVLPVVPRWGSDSAMLDNTLEFLYMAGMDFPKAVMLCIPEPWSNDKNMSRKKKDFYRYHGTMMEPWDGPASIVFSDGDLVGAVLDRNGLRPSRYYITKDGNLILSSEVGVLDLPPEEIEVKERLRPGRMLLVDTKAGKLLNDQDVKDYYAGSQPYGEWLANNMVQLKELSIPNQKVLSYKDQELSRMQKAFGYSYEDVIDYLRPMALSGNEPVIAMGADTPLAALSEKYPPLFNYFKQLFAQVTNPPIDAIREEIVTSTYSYLGKDGNLLHDVPENCRLLSVRNPILTNTDFMKIKNMKAEGFKVATVSINYYKGTSLEKAIDNVFVQVDRCLKDGANIIILSDRDVDEYSVPIPSLLAVSAVQQHLVRNRKRMALSLVLESGEPREVHHFATLLGYGASAINPYLAQDTIKQMVEENILEKDYYAAIHDYTEGILHGIVKIASKMGISTVQSYQGAQIFEGVGISRAVIDRYFTNTVSRVGGITLEQIEKQVNQRHSRAFDPLGLNQDSVLDSLGGHKVRSGGEEHLYNPQTIHLLQQAVRTGDYGLFKEYTKLINEEMGAAHLRSLMDFDLSQKAIPLEQVESVDSIVRRFKTGAMSYGSISQEAHETMAIAMNKLKGKSNSGEGGEEAERFQPDAEGNNRCSKIKQVASGRFGVTSEYLVSAEEIQIKLAQGAKPGEGGQLPGDKVYPWIAKTRHSTTGVGLISPPPHHDIYSIEDLAQLIYDCKCANSQARISVKLVSEAGVGTIAAGVAKAGAQVILISGYDGGTGAAPKNSVYNAGLPWELGLAEAHQTLRLNGLRSRVVLETDGKLMSGREVAIAALLGAEEFGFATAPLISMGCVMMRVCNLDTCPVGIATQNPELRKRFTGKPEHVINFMRFIAEDLREYMALLGFKSVAEMVGRTDRLKAKAGSAGPEAYGLDIQAILGEGEPLEQLNSIHKKGDDFDFKLEESKDMTVLYKEFKPAMEKGEKKTLEVQVDNQDRAFGTLFGSILTKEFGSKLSEDTYYIKCKGYGGQSFGAFIPKGLTLELEGDSNDYIGKGLSGGKIIVYPHRQSTFKHDENIIIGNVALYGATSGKAFFSGVAGERFCVRNSGADAVVEGVGDHGLEYMTGGRVVILGAVGNNLAAGMSGGVAYVLDEKGDLYSKLNKDIISLENLSRSEDVLELNQLIQEHVAVTHSRKGKEVLEQFTEYLPLFKKIMPYDYKNVLQLIQKYEEMGLDQQTAQIEAFYEIKGGMQ</sequence>
<feature type="compositionally biased region" description="Basic and acidic residues" evidence="17">
    <location>
        <begin position="12"/>
        <end position="21"/>
    </location>
</feature>
<dbReference type="InterPro" id="IPR036485">
    <property type="entry name" value="Glu_synth_asu_C_sf"/>
</dbReference>
<accession>A0A858BVC5</accession>
<dbReference type="InterPro" id="IPR050711">
    <property type="entry name" value="ET-N_metabolism_enzyme"/>
</dbReference>
<dbReference type="SUPFAM" id="SSF56235">
    <property type="entry name" value="N-terminal nucleophile aminohydrolases (Ntn hydrolases)"/>
    <property type="match status" value="1"/>
</dbReference>
<dbReference type="GO" id="GO:0004355">
    <property type="term" value="F:glutamate synthase (NADPH) activity"/>
    <property type="evidence" value="ECO:0007669"/>
    <property type="project" value="UniProtKB-EC"/>
</dbReference>
<dbReference type="FunFam" id="2.160.20.60:FF:000001">
    <property type="entry name" value="Glutamate synthase, large subunit"/>
    <property type="match status" value="1"/>
</dbReference>
<dbReference type="GO" id="GO:0019676">
    <property type="term" value="P:ammonia assimilation cycle"/>
    <property type="evidence" value="ECO:0007669"/>
    <property type="project" value="TreeGrafter"/>
</dbReference>
<dbReference type="EMBL" id="CP048649">
    <property type="protein sequence ID" value="QIB69893.1"/>
    <property type="molecule type" value="Genomic_DNA"/>
</dbReference>
<keyword evidence="13" id="KW-0411">Iron-sulfur</keyword>
<dbReference type="InterPro" id="IPR002489">
    <property type="entry name" value="Glu_synth_asu_C"/>
</dbReference>
<evidence type="ECO:0000256" key="5">
    <source>
        <dbReference type="ARBA" id="ARBA00022605"/>
    </source>
</evidence>
<evidence type="ECO:0000256" key="1">
    <source>
        <dbReference type="ARBA" id="ARBA00001917"/>
    </source>
</evidence>
<keyword evidence="11 19" id="KW-0560">Oxidoreductase</keyword>
<evidence type="ECO:0000256" key="11">
    <source>
        <dbReference type="ARBA" id="ARBA00023002"/>
    </source>
</evidence>
<feature type="region of interest" description="Disordered" evidence="17">
    <location>
        <begin position="1"/>
        <end position="21"/>
    </location>
</feature>
<dbReference type="PROSITE" id="PS51278">
    <property type="entry name" value="GATASE_TYPE_2"/>
    <property type="match status" value="1"/>
</dbReference>
<dbReference type="NCBIfam" id="NF008730">
    <property type="entry name" value="PRK11750.1"/>
    <property type="match status" value="1"/>
</dbReference>
<dbReference type="Pfam" id="PF01645">
    <property type="entry name" value="Glu_synthase"/>
    <property type="match status" value="1"/>
</dbReference>
<dbReference type="CDD" id="cd02808">
    <property type="entry name" value="GltS_FMN"/>
    <property type="match status" value="1"/>
</dbReference>
<keyword evidence="9" id="KW-0274">FAD</keyword>
<dbReference type="InterPro" id="IPR017932">
    <property type="entry name" value="GATase_2_dom"/>
</dbReference>
<proteinExistence type="inferred from homology"/>
<evidence type="ECO:0000256" key="2">
    <source>
        <dbReference type="ARBA" id="ARBA00001927"/>
    </source>
</evidence>
<dbReference type="PANTHER" id="PTHR11938">
    <property type="entry name" value="FAD NADPH DEHYDROGENASE/OXIDOREDUCTASE"/>
    <property type="match status" value="1"/>
</dbReference>
<dbReference type="Pfam" id="PF01493">
    <property type="entry name" value="GXGXG"/>
    <property type="match status" value="1"/>
</dbReference>
<keyword evidence="12" id="KW-0408">Iron</keyword>
<dbReference type="Pfam" id="PF00310">
    <property type="entry name" value="GATase_2"/>
    <property type="match status" value="1"/>
</dbReference>
<comment type="similarity">
    <text evidence="4">Belongs to the glutamate synthase family.</text>
</comment>
<dbReference type="EC" id="1.4.1.13" evidence="19"/>
<dbReference type="RefSeq" id="WP_163067133.1">
    <property type="nucleotide sequence ID" value="NZ_CP048649.1"/>
</dbReference>
<evidence type="ECO:0000256" key="9">
    <source>
        <dbReference type="ARBA" id="ARBA00022827"/>
    </source>
</evidence>
<keyword evidence="8" id="KW-0479">Metal-binding</keyword>
<dbReference type="PANTHER" id="PTHR11938:SF133">
    <property type="entry name" value="GLUTAMATE SYNTHASE (NADH)"/>
    <property type="match status" value="1"/>
</dbReference>
<dbReference type="FunFam" id="3.60.20.10:FF:000001">
    <property type="entry name" value="Glutamate synthase, large subunit"/>
    <property type="match status" value="1"/>
</dbReference>
<evidence type="ECO:0000256" key="10">
    <source>
        <dbReference type="ARBA" id="ARBA00022962"/>
    </source>
</evidence>
<dbReference type="Proteomes" id="UP000466848">
    <property type="component" value="Chromosome"/>
</dbReference>
<dbReference type="CDD" id="cd00982">
    <property type="entry name" value="gltB_C"/>
    <property type="match status" value="1"/>
</dbReference>
<dbReference type="FunFam" id="3.20.20.70:FF:000031">
    <property type="entry name" value="Glutamate synthase 1 [NADH]"/>
    <property type="match status" value="1"/>
</dbReference>
<comment type="cofactor">
    <cofactor evidence="1">
        <name>FMN</name>
        <dbReference type="ChEBI" id="CHEBI:58210"/>
    </cofactor>
</comment>
<dbReference type="SUPFAM" id="SSF51395">
    <property type="entry name" value="FMN-linked oxidoreductases"/>
    <property type="match status" value="1"/>
</dbReference>
<dbReference type="GO" id="GO:0046872">
    <property type="term" value="F:metal ion binding"/>
    <property type="evidence" value="ECO:0007669"/>
    <property type="project" value="UniProtKB-KW"/>
</dbReference>
<keyword evidence="10" id="KW-0315">Glutamine amidotransferase</keyword>
<evidence type="ECO:0000256" key="7">
    <source>
        <dbReference type="ARBA" id="ARBA00022643"/>
    </source>
</evidence>
<dbReference type="SUPFAM" id="SSF69336">
    <property type="entry name" value="Alpha subunit of glutamate synthase, C-terminal domain"/>
    <property type="match status" value="1"/>
</dbReference>
<reference evidence="19 20" key="1">
    <citation type="submission" date="2020-02" db="EMBL/GenBank/DDBJ databases">
        <authorList>
            <person name="Kim Y.B."/>
            <person name="Roh S.W."/>
        </authorList>
    </citation>
    <scope>NUCLEOTIDE SEQUENCE [LARGE SCALE GENOMIC DNA]</scope>
    <source>
        <strain evidence="19 20">DSM 103574</strain>
    </source>
</reference>
<dbReference type="InterPro" id="IPR002932">
    <property type="entry name" value="Glu_synthdom"/>
</dbReference>
<evidence type="ECO:0000256" key="17">
    <source>
        <dbReference type="SAM" id="MobiDB-lite"/>
    </source>
</evidence>
<dbReference type="InterPro" id="IPR029055">
    <property type="entry name" value="Ntn_hydrolases_N"/>
</dbReference>
<dbReference type="KEGG" id="abut:Ami103574_11410"/>
<evidence type="ECO:0000256" key="16">
    <source>
        <dbReference type="ARBA" id="ARBA00029440"/>
    </source>
</evidence>
<evidence type="ECO:0000256" key="8">
    <source>
        <dbReference type="ARBA" id="ARBA00022723"/>
    </source>
</evidence>
<protein>
    <submittedName>
        <fullName evidence="19">Glutamate synthase large subunit</fullName>
        <ecNumber evidence="19">1.4.1.13</ecNumber>
    </submittedName>
</protein>
<dbReference type="CDD" id="cd00713">
    <property type="entry name" value="GltS"/>
    <property type="match status" value="1"/>
</dbReference>
<dbReference type="InterPro" id="IPR006982">
    <property type="entry name" value="Glu_synth_centr_N"/>
</dbReference>
<keyword evidence="6" id="KW-0285">Flavoprotein</keyword>
<evidence type="ECO:0000256" key="4">
    <source>
        <dbReference type="ARBA" id="ARBA00009716"/>
    </source>
</evidence>
<evidence type="ECO:0000256" key="15">
    <source>
        <dbReference type="ARBA" id="ARBA00023291"/>
    </source>
</evidence>
<evidence type="ECO:0000256" key="12">
    <source>
        <dbReference type="ARBA" id="ARBA00023004"/>
    </source>
</evidence>
<gene>
    <name evidence="19" type="primary">gltB</name>
    <name evidence="19" type="ORF">Ami103574_11410</name>
</gene>
<keyword evidence="20" id="KW-1185">Reference proteome</keyword>
<keyword evidence="7" id="KW-0288">FMN</keyword>
<dbReference type="GO" id="GO:0051538">
    <property type="term" value="F:3 iron, 4 sulfur cluster binding"/>
    <property type="evidence" value="ECO:0007669"/>
    <property type="project" value="UniProtKB-KW"/>
</dbReference>
<evidence type="ECO:0000256" key="6">
    <source>
        <dbReference type="ARBA" id="ARBA00022630"/>
    </source>
</evidence>
<dbReference type="Pfam" id="PF04898">
    <property type="entry name" value="Glu_syn_central"/>
    <property type="match status" value="1"/>
</dbReference>
<evidence type="ECO:0000256" key="3">
    <source>
        <dbReference type="ARBA" id="ARBA00001974"/>
    </source>
</evidence>
<feature type="domain" description="Glutamine amidotransferase type-2" evidence="18">
    <location>
        <begin position="29"/>
        <end position="422"/>
    </location>
</feature>
<keyword evidence="15" id="KW-0003">3Fe-4S</keyword>
<evidence type="ECO:0000256" key="13">
    <source>
        <dbReference type="ARBA" id="ARBA00023014"/>
    </source>
</evidence>
<evidence type="ECO:0000256" key="14">
    <source>
        <dbReference type="ARBA" id="ARBA00023164"/>
    </source>
</evidence>
<evidence type="ECO:0000313" key="20">
    <source>
        <dbReference type="Proteomes" id="UP000466848"/>
    </source>
</evidence>
<feature type="region of interest" description="Disordered" evidence="17">
    <location>
        <begin position="908"/>
        <end position="927"/>
    </location>
</feature>
<comment type="cofactor">
    <cofactor evidence="3">
        <name>FAD</name>
        <dbReference type="ChEBI" id="CHEBI:57692"/>
    </cofactor>
</comment>
<evidence type="ECO:0000313" key="19">
    <source>
        <dbReference type="EMBL" id="QIB69893.1"/>
    </source>
</evidence>
<dbReference type="Gene3D" id="2.160.20.60">
    <property type="entry name" value="Glutamate synthase, alpha subunit, C-terminal domain"/>
    <property type="match status" value="1"/>
</dbReference>
<keyword evidence="14" id="KW-0314">Glutamate biosynthesis</keyword>
<dbReference type="GO" id="GO:0006537">
    <property type="term" value="P:glutamate biosynthetic process"/>
    <property type="evidence" value="ECO:0007669"/>
    <property type="project" value="UniProtKB-KW"/>
</dbReference>
<organism evidence="19 20">
    <name type="scientific">Aminipila butyrica</name>
    <dbReference type="NCBI Taxonomy" id="433296"/>
    <lineage>
        <taxon>Bacteria</taxon>
        <taxon>Bacillati</taxon>
        <taxon>Bacillota</taxon>
        <taxon>Clostridia</taxon>
        <taxon>Peptostreptococcales</taxon>
        <taxon>Anaerovoracaceae</taxon>
        <taxon>Aminipila</taxon>
    </lineage>
</organism>
<dbReference type="Gene3D" id="3.60.20.10">
    <property type="entry name" value="Glutamine Phosphoribosylpyrophosphate, subunit 1, domain 1"/>
    <property type="match status" value="1"/>
</dbReference>